<keyword evidence="6" id="KW-0520">NAD</keyword>
<sequence length="444" mass="48430">MGQDQSSVPPPRKLSERSLAGVAEYILSGQAQKIVVMIGAGLSTAAGIPDFRSPKTGLYANLQRFNLEDPTDIFDIQFFQEDPKPFYTLAEEIYPGKYKPTISHQFISLLAKKGLLHQLFTQNVDCLERLAGVPDDLLVEAHGSFNSQRCIKCKTEYPTEEFRERVRKGEVVYCPADECKGALIKPDITFFGEQLPTRFRQRRHLASEADLVIVMGTSLQVGPFNELPEDVPHITPRLLINRDRVGSFGLRSDDVIWLGDCDESVRELADALGWREELEKDWTEVVGAEEAEIQKTGARMCVEDDVSRLAEKIDHVHIVDDDGFDADESNSPFGGEQGSSGQVSEVDGQPRAANHDGSLEIESSGAADKLVDATRSLSVEEDKDATAAGAETSTSLPKLETTTPGSRASSLPLPQPSKSSSVPGLIVGGVFIPTSGKPRSQGNT</sequence>
<evidence type="ECO:0000259" key="9">
    <source>
        <dbReference type="PROSITE" id="PS50305"/>
    </source>
</evidence>
<comment type="caution">
    <text evidence="10">The sequence shown here is derived from an EMBL/GenBank/DDBJ whole genome shotgun (WGS) entry which is preliminary data.</text>
</comment>
<dbReference type="PROSITE" id="PS50305">
    <property type="entry name" value="SIRTUIN"/>
    <property type="match status" value="1"/>
</dbReference>
<feature type="region of interest" description="Disordered" evidence="8">
    <location>
        <begin position="321"/>
        <end position="444"/>
    </location>
</feature>
<keyword evidence="4 7" id="KW-0479">Metal-binding</keyword>
<dbReference type="InterPro" id="IPR026590">
    <property type="entry name" value="Ssirtuin_cat_dom"/>
</dbReference>
<evidence type="ECO:0000256" key="7">
    <source>
        <dbReference type="PROSITE-ProRule" id="PRU00236"/>
    </source>
</evidence>
<dbReference type="Gene3D" id="3.30.1600.10">
    <property type="entry name" value="SIR2/SIRT2 'Small Domain"/>
    <property type="match status" value="1"/>
</dbReference>
<dbReference type="GO" id="GO:0017136">
    <property type="term" value="F:histone deacetylase activity, NAD-dependent"/>
    <property type="evidence" value="ECO:0007669"/>
    <property type="project" value="TreeGrafter"/>
</dbReference>
<evidence type="ECO:0000256" key="1">
    <source>
        <dbReference type="ARBA" id="ARBA00001947"/>
    </source>
</evidence>
<dbReference type="GO" id="GO:0046872">
    <property type="term" value="F:metal ion binding"/>
    <property type="evidence" value="ECO:0007669"/>
    <property type="project" value="UniProtKB-KW"/>
</dbReference>
<proteinExistence type="inferred from homology"/>
<evidence type="ECO:0000256" key="8">
    <source>
        <dbReference type="SAM" id="MobiDB-lite"/>
    </source>
</evidence>
<evidence type="ECO:0000256" key="2">
    <source>
        <dbReference type="ARBA" id="ARBA00006924"/>
    </source>
</evidence>
<dbReference type="PANTHER" id="PTHR11085:SF6">
    <property type="entry name" value="NAD-DEPENDENT PROTEIN DEACETYLASE SIRTUIN-2"/>
    <property type="match status" value="1"/>
</dbReference>
<dbReference type="InterPro" id="IPR050134">
    <property type="entry name" value="NAD-dep_sirtuin_deacylases"/>
</dbReference>
<feature type="binding site" evidence="7">
    <location>
        <position position="174"/>
    </location>
    <ligand>
        <name>Zn(2+)</name>
        <dbReference type="ChEBI" id="CHEBI:29105"/>
    </ligand>
</feature>
<feature type="binding site" evidence="7">
    <location>
        <position position="153"/>
    </location>
    <ligand>
        <name>Zn(2+)</name>
        <dbReference type="ChEBI" id="CHEBI:29105"/>
    </ligand>
</feature>
<dbReference type="InterPro" id="IPR003000">
    <property type="entry name" value="Sirtuin"/>
</dbReference>
<keyword evidence="11" id="KW-1185">Reference proteome</keyword>
<evidence type="ECO:0000313" key="10">
    <source>
        <dbReference type="EMBL" id="KAK4218958.1"/>
    </source>
</evidence>
<evidence type="ECO:0000256" key="5">
    <source>
        <dbReference type="ARBA" id="ARBA00022833"/>
    </source>
</evidence>
<keyword evidence="5 7" id="KW-0862">Zinc</keyword>
<dbReference type="Pfam" id="PF02146">
    <property type="entry name" value="SIR2"/>
    <property type="match status" value="1"/>
</dbReference>
<reference evidence="10" key="2">
    <citation type="submission" date="2023-05" db="EMBL/GenBank/DDBJ databases">
        <authorList>
            <consortium name="Lawrence Berkeley National Laboratory"/>
            <person name="Steindorff A."/>
            <person name="Hensen N."/>
            <person name="Bonometti L."/>
            <person name="Westerberg I."/>
            <person name="Brannstrom I.O."/>
            <person name="Guillou S."/>
            <person name="Cros-Aarteil S."/>
            <person name="Calhoun S."/>
            <person name="Haridas S."/>
            <person name="Kuo A."/>
            <person name="Mondo S."/>
            <person name="Pangilinan J."/>
            <person name="Riley R."/>
            <person name="Labutti K."/>
            <person name="Andreopoulos B."/>
            <person name="Lipzen A."/>
            <person name="Chen C."/>
            <person name="Yanf M."/>
            <person name="Daum C."/>
            <person name="Ng V."/>
            <person name="Clum A."/>
            <person name="Ohm R."/>
            <person name="Martin F."/>
            <person name="Silar P."/>
            <person name="Natvig D."/>
            <person name="Lalanne C."/>
            <person name="Gautier V."/>
            <person name="Ament-Velasquez S.L."/>
            <person name="Kruys A."/>
            <person name="Hutchinson M.I."/>
            <person name="Powell A.J."/>
            <person name="Barry K."/>
            <person name="Miller A.N."/>
            <person name="Grigoriev I.V."/>
            <person name="Debuchy R."/>
            <person name="Gladieux P."/>
            <person name="Thoren M.H."/>
            <person name="Johannesson H."/>
        </authorList>
    </citation>
    <scope>NUCLEOTIDE SEQUENCE</scope>
    <source>
        <strain evidence="10">PSN293</strain>
    </source>
</reference>
<name>A0AAN6YGL8_9PEZI</name>
<dbReference type="Gene3D" id="3.40.50.1220">
    <property type="entry name" value="TPP-binding domain"/>
    <property type="match status" value="1"/>
</dbReference>
<dbReference type="InterPro" id="IPR029035">
    <property type="entry name" value="DHS-like_NAD/FAD-binding_dom"/>
</dbReference>
<dbReference type="PANTHER" id="PTHR11085">
    <property type="entry name" value="NAD-DEPENDENT PROTEIN DEACYLASE SIRTUIN-5, MITOCHONDRIAL-RELATED"/>
    <property type="match status" value="1"/>
</dbReference>
<evidence type="ECO:0000256" key="6">
    <source>
        <dbReference type="ARBA" id="ARBA00023027"/>
    </source>
</evidence>
<dbReference type="AlphaFoldDB" id="A0AAN6YGL8"/>
<dbReference type="GO" id="GO:0070403">
    <property type="term" value="F:NAD+ binding"/>
    <property type="evidence" value="ECO:0007669"/>
    <property type="project" value="InterPro"/>
</dbReference>
<organism evidence="10 11">
    <name type="scientific">Rhypophila decipiens</name>
    <dbReference type="NCBI Taxonomy" id="261697"/>
    <lineage>
        <taxon>Eukaryota</taxon>
        <taxon>Fungi</taxon>
        <taxon>Dikarya</taxon>
        <taxon>Ascomycota</taxon>
        <taxon>Pezizomycotina</taxon>
        <taxon>Sordariomycetes</taxon>
        <taxon>Sordariomycetidae</taxon>
        <taxon>Sordariales</taxon>
        <taxon>Naviculisporaceae</taxon>
        <taxon>Rhypophila</taxon>
    </lineage>
</organism>
<keyword evidence="3" id="KW-0808">Transferase</keyword>
<dbReference type="CDD" id="cd01408">
    <property type="entry name" value="SIRT1"/>
    <property type="match status" value="1"/>
</dbReference>
<protein>
    <submittedName>
        <fullName evidence="10">NAD-dependent deacetylase hst2</fullName>
    </submittedName>
</protein>
<accession>A0AAN6YGL8</accession>
<feature type="active site" description="Proton acceptor" evidence="7">
    <location>
        <position position="142"/>
    </location>
</feature>
<evidence type="ECO:0000313" key="11">
    <source>
        <dbReference type="Proteomes" id="UP001301769"/>
    </source>
</evidence>
<feature type="compositionally biased region" description="Polar residues" evidence="8">
    <location>
        <begin position="391"/>
        <end position="408"/>
    </location>
</feature>
<feature type="binding site" evidence="7">
    <location>
        <position position="179"/>
    </location>
    <ligand>
        <name>Zn(2+)</name>
        <dbReference type="ChEBI" id="CHEBI:29105"/>
    </ligand>
</feature>
<dbReference type="InterPro" id="IPR026591">
    <property type="entry name" value="Sirtuin_cat_small_dom_sf"/>
</dbReference>
<feature type="domain" description="Deacetylase sirtuin-type" evidence="9">
    <location>
        <begin position="12"/>
        <end position="275"/>
    </location>
</feature>
<dbReference type="SUPFAM" id="SSF52467">
    <property type="entry name" value="DHS-like NAD/FAD-binding domain"/>
    <property type="match status" value="1"/>
</dbReference>
<evidence type="ECO:0000256" key="4">
    <source>
        <dbReference type="ARBA" id="ARBA00022723"/>
    </source>
</evidence>
<dbReference type="EMBL" id="MU858050">
    <property type="protein sequence ID" value="KAK4218958.1"/>
    <property type="molecule type" value="Genomic_DNA"/>
</dbReference>
<feature type="binding site" evidence="7">
    <location>
        <position position="150"/>
    </location>
    <ligand>
        <name>Zn(2+)</name>
        <dbReference type="ChEBI" id="CHEBI:29105"/>
    </ligand>
</feature>
<evidence type="ECO:0000256" key="3">
    <source>
        <dbReference type="ARBA" id="ARBA00022679"/>
    </source>
</evidence>
<gene>
    <name evidence="10" type="ORF">QBC37DRAFT_165361</name>
</gene>
<reference evidence="10" key="1">
    <citation type="journal article" date="2023" name="Mol. Phylogenet. Evol.">
        <title>Genome-scale phylogeny and comparative genomics of the fungal order Sordariales.</title>
        <authorList>
            <person name="Hensen N."/>
            <person name="Bonometti L."/>
            <person name="Westerberg I."/>
            <person name="Brannstrom I.O."/>
            <person name="Guillou S."/>
            <person name="Cros-Aarteil S."/>
            <person name="Calhoun S."/>
            <person name="Haridas S."/>
            <person name="Kuo A."/>
            <person name="Mondo S."/>
            <person name="Pangilinan J."/>
            <person name="Riley R."/>
            <person name="LaButti K."/>
            <person name="Andreopoulos B."/>
            <person name="Lipzen A."/>
            <person name="Chen C."/>
            <person name="Yan M."/>
            <person name="Daum C."/>
            <person name="Ng V."/>
            <person name="Clum A."/>
            <person name="Steindorff A."/>
            <person name="Ohm R.A."/>
            <person name="Martin F."/>
            <person name="Silar P."/>
            <person name="Natvig D.O."/>
            <person name="Lalanne C."/>
            <person name="Gautier V."/>
            <person name="Ament-Velasquez S.L."/>
            <person name="Kruys A."/>
            <person name="Hutchinson M.I."/>
            <person name="Powell A.J."/>
            <person name="Barry K."/>
            <person name="Miller A.N."/>
            <person name="Grigoriev I.V."/>
            <person name="Debuchy R."/>
            <person name="Gladieux P."/>
            <person name="Hiltunen Thoren M."/>
            <person name="Johannesson H."/>
        </authorList>
    </citation>
    <scope>NUCLEOTIDE SEQUENCE</scope>
    <source>
        <strain evidence="10">PSN293</strain>
    </source>
</reference>
<feature type="compositionally biased region" description="Low complexity" evidence="8">
    <location>
        <begin position="409"/>
        <end position="423"/>
    </location>
</feature>
<comment type="cofactor">
    <cofactor evidence="1">
        <name>Zn(2+)</name>
        <dbReference type="ChEBI" id="CHEBI:29105"/>
    </cofactor>
</comment>
<comment type="similarity">
    <text evidence="2">Belongs to the sirtuin family. Class I subfamily.</text>
</comment>
<dbReference type="GO" id="GO:0005634">
    <property type="term" value="C:nucleus"/>
    <property type="evidence" value="ECO:0007669"/>
    <property type="project" value="TreeGrafter"/>
</dbReference>
<dbReference type="Proteomes" id="UP001301769">
    <property type="component" value="Unassembled WGS sequence"/>
</dbReference>